<comment type="caution">
    <text evidence="1">The sequence shown here is derived from an EMBL/GenBank/DDBJ whole genome shotgun (WGS) entry which is preliminary data.</text>
</comment>
<name>A0A916W4W8_9BACI</name>
<proteinExistence type="predicted"/>
<keyword evidence="2" id="KW-1185">Reference proteome</keyword>
<dbReference type="AlphaFoldDB" id="A0A916W4W8"/>
<reference evidence="1" key="2">
    <citation type="submission" date="2020-09" db="EMBL/GenBank/DDBJ databases">
        <authorList>
            <person name="Sun Q."/>
            <person name="Zhou Y."/>
        </authorList>
    </citation>
    <scope>NUCLEOTIDE SEQUENCE</scope>
    <source>
        <strain evidence="1">CGMCC 1.12408</strain>
    </source>
</reference>
<organism evidence="1 2">
    <name type="scientific">Ornithinibacillus halotolerans</name>
    <dbReference type="NCBI Taxonomy" id="1274357"/>
    <lineage>
        <taxon>Bacteria</taxon>
        <taxon>Bacillati</taxon>
        <taxon>Bacillota</taxon>
        <taxon>Bacilli</taxon>
        <taxon>Bacillales</taxon>
        <taxon>Bacillaceae</taxon>
        <taxon>Ornithinibacillus</taxon>
    </lineage>
</organism>
<evidence type="ECO:0000313" key="1">
    <source>
        <dbReference type="EMBL" id="GGA65769.1"/>
    </source>
</evidence>
<evidence type="ECO:0008006" key="3">
    <source>
        <dbReference type="Google" id="ProtNLM"/>
    </source>
</evidence>
<dbReference type="Gene3D" id="3.10.490.10">
    <property type="entry name" value="Gamma-glutamyl cyclotransferase-like"/>
    <property type="match status" value="1"/>
</dbReference>
<dbReference type="EMBL" id="BMEY01000003">
    <property type="protein sequence ID" value="GGA65769.1"/>
    <property type="molecule type" value="Genomic_DNA"/>
</dbReference>
<sequence>MMDIWYASYGSNMMKDRFLAYIVGGFAPKSSSPEKGCRDLTLPKEDEIISIPYPLYFAKERSKWGDGGVAFIGTAKSNEEYTIGRMYLIKKEQFFDVVSQENNGLEVTIDLNEVEEKGFVDIHSGWYNRIIFLGRKNGAPIFTFSNSNSLNTIDFYKPSTSYLSVIAEGLRELGLSKEEIINYLLHTRGIKEVVSKPRLIEMLEEESK</sequence>
<dbReference type="Proteomes" id="UP000613512">
    <property type="component" value="Unassembled WGS sequence"/>
</dbReference>
<reference evidence="1" key="1">
    <citation type="journal article" date="2014" name="Int. J. Syst. Evol. Microbiol.">
        <title>Complete genome sequence of Corynebacterium casei LMG S-19264T (=DSM 44701T), isolated from a smear-ripened cheese.</title>
        <authorList>
            <consortium name="US DOE Joint Genome Institute (JGI-PGF)"/>
            <person name="Walter F."/>
            <person name="Albersmeier A."/>
            <person name="Kalinowski J."/>
            <person name="Ruckert C."/>
        </authorList>
    </citation>
    <scope>NUCLEOTIDE SEQUENCE</scope>
    <source>
        <strain evidence="1">CGMCC 1.12408</strain>
    </source>
</reference>
<evidence type="ECO:0000313" key="2">
    <source>
        <dbReference type="Proteomes" id="UP000613512"/>
    </source>
</evidence>
<accession>A0A916W4W8</accession>
<protein>
    <recommendedName>
        <fullName evidence="3">Histone deacetylase</fullName>
    </recommendedName>
</protein>
<gene>
    <name evidence="1" type="ORF">GCM10008025_06970</name>
</gene>